<dbReference type="PANTHER" id="PTHR46018:SF2">
    <property type="entry name" value="ZINC PHOSPHODIESTERASE ELAC PROTEIN 1"/>
    <property type="match status" value="1"/>
</dbReference>
<dbReference type="AlphaFoldDB" id="A1RYE0"/>
<dbReference type="SUPFAM" id="SSF56281">
    <property type="entry name" value="Metallo-hydrolase/oxidoreductase"/>
    <property type="match status" value="1"/>
</dbReference>
<name>A1RYE0_THEPD</name>
<dbReference type="STRING" id="368408.Tpen_0819"/>
<dbReference type="Proteomes" id="UP000000641">
    <property type="component" value="Chromosome"/>
</dbReference>
<dbReference type="InterPro" id="IPR036866">
    <property type="entry name" value="RibonucZ/Hydroxyglut_hydro"/>
</dbReference>
<evidence type="ECO:0000259" key="1">
    <source>
        <dbReference type="SMART" id="SM00849"/>
    </source>
</evidence>
<dbReference type="Gene3D" id="3.60.15.10">
    <property type="entry name" value="Ribonuclease Z/Hydroxyacylglutathione hydrolase-like"/>
    <property type="match status" value="1"/>
</dbReference>
<dbReference type="KEGG" id="tpe:Tpen_0819"/>
<reference evidence="3" key="1">
    <citation type="journal article" date="2008" name="J. Bacteriol.">
        <title>Genome sequence of Thermofilum pendens reveals an exceptional loss of biosynthetic pathways without genome reduction.</title>
        <authorList>
            <person name="Anderson I."/>
            <person name="Rodriguez J."/>
            <person name="Susanti D."/>
            <person name="Porat I."/>
            <person name="Reich C."/>
            <person name="Ulrich L.E."/>
            <person name="Elkins J.G."/>
            <person name="Mavromatis K."/>
            <person name="Lykidis A."/>
            <person name="Kim E."/>
            <person name="Thompson L.S."/>
            <person name="Nolan M."/>
            <person name="Land M."/>
            <person name="Copeland A."/>
            <person name="Lapidus A."/>
            <person name="Lucas S."/>
            <person name="Detter C."/>
            <person name="Zhulin I.B."/>
            <person name="Olsen G.J."/>
            <person name="Whitman W."/>
            <person name="Mukhopadhyay B."/>
            <person name="Bristow J."/>
            <person name="Kyrpides N."/>
        </authorList>
    </citation>
    <scope>NUCLEOTIDE SEQUENCE [LARGE SCALE GENOMIC DNA]</scope>
    <source>
        <strain evidence="3">DSM 2475 / Hrk 5</strain>
    </source>
</reference>
<dbReference type="HOGENOM" id="CLU_031317_3_2_2"/>
<keyword evidence="3" id="KW-1185">Reference proteome</keyword>
<dbReference type="GO" id="GO:0042781">
    <property type="term" value="F:3'-tRNA processing endoribonuclease activity"/>
    <property type="evidence" value="ECO:0007669"/>
    <property type="project" value="TreeGrafter"/>
</dbReference>
<dbReference type="EnsemblBacteria" id="ABL78220">
    <property type="protein sequence ID" value="ABL78220"/>
    <property type="gene ID" value="Tpen_0819"/>
</dbReference>
<dbReference type="Pfam" id="PF12706">
    <property type="entry name" value="Lactamase_B_2"/>
    <property type="match status" value="1"/>
</dbReference>
<proteinExistence type="predicted"/>
<feature type="domain" description="Metallo-beta-lactamase" evidence="1">
    <location>
        <begin position="27"/>
        <end position="199"/>
    </location>
</feature>
<dbReference type="EMBL" id="CP000505">
    <property type="protein sequence ID" value="ABL78220.1"/>
    <property type="molecule type" value="Genomic_DNA"/>
</dbReference>
<gene>
    <name evidence="2" type="ordered locus">Tpen_0819</name>
</gene>
<sequence length="256" mass="28005">MKLSGGEKLARVIFLGTAGSTFSGRNMPPSLLVDGGVLLDCPAACPYVLATMGRLDEVRIILLSHLHPDHSLGVVELLWHLWIRGSGKRVEVVGPRGTRRFFERMLEVLHPEKFETILSHGVFREIGPGDTVGNAKAFEALHTVEALAYRLTVSDRSLCYSGDTSPSEKLVEGFAGCDLLVHEATYPPGMEDAALRDGHSTPVHAATIALRAGARRLALVHLPYARLGDVDEEYLRAARAIFKNTFIPKPFEEVTL</sequence>
<evidence type="ECO:0000313" key="3">
    <source>
        <dbReference type="Proteomes" id="UP000000641"/>
    </source>
</evidence>
<protein>
    <submittedName>
        <fullName evidence="2">Beta-lactamase domain protein</fullName>
    </submittedName>
</protein>
<dbReference type="SMART" id="SM00849">
    <property type="entry name" value="Lactamase_B"/>
    <property type="match status" value="1"/>
</dbReference>
<accession>A1RYE0</accession>
<dbReference type="PANTHER" id="PTHR46018">
    <property type="entry name" value="ZINC PHOSPHODIESTERASE ELAC PROTEIN 1"/>
    <property type="match status" value="1"/>
</dbReference>
<dbReference type="InterPro" id="IPR001279">
    <property type="entry name" value="Metallo-B-lactamas"/>
</dbReference>
<organism evidence="2 3">
    <name type="scientific">Thermofilum pendens (strain DSM 2475 / Hrk 5)</name>
    <dbReference type="NCBI Taxonomy" id="368408"/>
    <lineage>
        <taxon>Archaea</taxon>
        <taxon>Thermoproteota</taxon>
        <taxon>Thermoprotei</taxon>
        <taxon>Thermofilales</taxon>
        <taxon>Thermofilaceae</taxon>
        <taxon>Thermofilum</taxon>
    </lineage>
</organism>
<evidence type="ECO:0000313" key="2">
    <source>
        <dbReference type="EMBL" id="ABL78220.1"/>
    </source>
</evidence>
<dbReference type="eggNOG" id="arCOG00500">
    <property type="taxonomic scope" value="Archaea"/>
</dbReference>